<reference evidence="2" key="2">
    <citation type="submission" date="2018-05" db="EMBL/GenBank/DDBJ databases">
        <title>OmerRS3 (Oryza meridionalis Reference Sequence Version 3).</title>
        <authorList>
            <person name="Zhang J."/>
            <person name="Kudrna D."/>
            <person name="Lee S."/>
            <person name="Talag J."/>
            <person name="Welchert J."/>
            <person name="Wing R.A."/>
        </authorList>
    </citation>
    <scope>NUCLEOTIDE SEQUENCE [LARGE SCALE GENOMIC DNA]</scope>
    <source>
        <strain evidence="2">cv. OR44</strain>
    </source>
</reference>
<keyword evidence="3" id="KW-1185">Reference proteome</keyword>
<feature type="compositionally biased region" description="Basic residues" evidence="1">
    <location>
        <begin position="242"/>
        <end position="258"/>
    </location>
</feature>
<feature type="compositionally biased region" description="Low complexity" evidence="1">
    <location>
        <begin position="30"/>
        <end position="55"/>
    </location>
</feature>
<dbReference type="HOGENOM" id="CLU_901324_0_0_1"/>
<name>A0A0E0D2J8_9ORYZ</name>
<dbReference type="AlphaFoldDB" id="A0A0E0D2J8"/>
<feature type="region of interest" description="Disordered" evidence="1">
    <location>
        <begin position="236"/>
        <end position="264"/>
    </location>
</feature>
<feature type="region of interest" description="Disordered" evidence="1">
    <location>
        <begin position="1"/>
        <end position="55"/>
    </location>
</feature>
<feature type="compositionally biased region" description="Basic and acidic residues" evidence="1">
    <location>
        <begin position="1"/>
        <end position="27"/>
    </location>
</feature>
<proteinExistence type="predicted"/>
<organism evidence="2">
    <name type="scientific">Oryza meridionalis</name>
    <dbReference type="NCBI Taxonomy" id="40149"/>
    <lineage>
        <taxon>Eukaryota</taxon>
        <taxon>Viridiplantae</taxon>
        <taxon>Streptophyta</taxon>
        <taxon>Embryophyta</taxon>
        <taxon>Tracheophyta</taxon>
        <taxon>Spermatophyta</taxon>
        <taxon>Magnoliopsida</taxon>
        <taxon>Liliopsida</taxon>
        <taxon>Poales</taxon>
        <taxon>Poaceae</taxon>
        <taxon>BOP clade</taxon>
        <taxon>Oryzoideae</taxon>
        <taxon>Oryzeae</taxon>
        <taxon>Oryzinae</taxon>
        <taxon>Oryza</taxon>
    </lineage>
</organism>
<evidence type="ECO:0000256" key="1">
    <source>
        <dbReference type="SAM" id="MobiDB-lite"/>
    </source>
</evidence>
<dbReference type="Gramene" id="OMERI03G20380.1">
    <property type="protein sequence ID" value="OMERI03G20380.1"/>
    <property type="gene ID" value="OMERI03G20380"/>
</dbReference>
<reference evidence="2" key="1">
    <citation type="submission" date="2015-04" db="UniProtKB">
        <authorList>
            <consortium name="EnsemblPlants"/>
        </authorList>
    </citation>
    <scope>IDENTIFICATION</scope>
</reference>
<evidence type="ECO:0000313" key="3">
    <source>
        <dbReference type="Proteomes" id="UP000008021"/>
    </source>
</evidence>
<dbReference type="Proteomes" id="UP000008021">
    <property type="component" value="Chromosome 3"/>
</dbReference>
<protein>
    <submittedName>
        <fullName evidence="2">Uncharacterized protein</fullName>
    </submittedName>
</protein>
<accession>A0A0E0D2J8</accession>
<evidence type="ECO:0000313" key="2">
    <source>
        <dbReference type="EnsemblPlants" id="OMERI03G20380.1"/>
    </source>
</evidence>
<sequence>MREASSEGAEREEAERPAARAYEEEGLRFAAAFPSPSSSSSSSRPSASSPHSAAAPSEVGAAALLALDVASPRSLAAAAAKAKKVEAEFPATPMVEHLGEEEAARQKSRLQAALHRVSRLLSGAGEDARPAVDLRVLLSVLACPLSPAFPAMWRRRPRRSRCTPAPFRRCSRSLLISTADDLLSLLDDNPFPAAANTADDDANPAVPAWSSPENHVLSSRLPEPACRPYCLAPPSSGPATALHHRRPPPPLPPHRRRAPLLPPGRLRGVVPANDRFYRVRRPGPQMTGFVELGDLGCLVLRFEDIFVSR</sequence>
<dbReference type="EnsemblPlants" id="OMERI03G20380.1">
    <property type="protein sequence ID" value="OMERI03G20380.1"/>
    <property type="gene ID" value="OMERI03G20380"/>
</dbReference>